<dbReference type="PANTHER" id="PTHR38445:SF7">
    <property type="entry name" value="GNTR-FAMILY TRANSCRIPTIONAL REGULATOR"/>
    <property type="match status" value="1"/>
</dbReference>
<dbReference type="EMBL" id="SJPR01000001">
    <property type="protein sequence ID" value="TWU00522.1"/>
    <property type="molecule type" value="Genomic_DNA"/>
</dbReference>
<dbReference type="InterPro" id="IPR036388">
    <property type="entry name" value="WH-like_DNA-bd_sf"/>
</dbReference>
<sequence>MSSPRHFDIQPQSGVPIYQQIVDQAGALIAGGRLAPGDLLPSVREVARSAEVNPMTVSKAYSKLEAEGLVERVRGRGMRVRRLTEGEGSVTQRKTQLEALLEPALARAAQLGLSADQVRQVVERLLKGYRP</sequence>
<feature type="domain" description="HTH gntR-type" evidence="4">
    <location>
        <begin position="15"/>
        <end position="83"/>
    </location>
</feature>
<dbReference type="GO" id="GO:0003700">
    <property type="term" value="F:DNA-binding transcription factor activity"/>
    <property type="evidence" value="ECO:0007669"/>
    <property type="project" value="InterPro"/>
</dbReference>
<organism evidence="5 6">
    <name type="scientific">Botrimarina colliarenosi</name>
    <dbReference type="NCBI Taxonomy" id="2528001"/>
    <lineage>
        <taxon>Bacteria</taxon>
        <taxon>Pseudomonadati</taxon>
        <taxon>Planctomycetota</taxon>
        <taxon>Planctomycetia</taxon>
        <taxon>Pirellulales</taxon>
        <taxon>Lacipirellulaceae</taxon>
        <taxon>Botrimarina</taxon>
    </lineage>
</organism>
<evidence type="ECO:0000256" key="1">
    <source>
        <dbReference type="ARBA" id="ARBA00023015"/>
    </source>
</evidence>
<dbReference type="InterPro" id="IPR000524">
    <property type="entry name" value="Tscrpt_reg_HTH_GntR"/>
</dbReference>
<dbReference type="Proteomes" id="UP000317421">
    <property type="component" value="Unassembled WGS sequence"/>
</dbReference>
<evidence type="ECO:0000256" key="3">
    <source>
        <dbReference type="ARBA" id="ARBA00023163"/>
    </source>
</evidence>
<dbReference type="Pfam" id="PF00392">
    <property type="entry name" value="GntR"/>
    <property type="match status" value="1"/>
</dbReference>
<keyword evidence="1" id="KW-0805">Transcription regulation</keyword>
<dbReference type="PANTHER" id="PTHR38445">
    <property type="entry name" value="HTH-TYPE TRANSCRIPTIONAL REPRESSOR YTRA"/>
    <property type="match status" value="1"/>
</dbReference>
<keyword evidence="3" id="KW-0804">Transcription</keyword>
<proteinExistence type="predicted"/>
<name>A0A5C6AND1_9BACT</name>
<evidence type="ECO:0000259" key="4">
    <source>
        <dbReference type="PROSITE" id="PS50949"/>
    </source>
</evidence>
<dbReference type="GO" id="GO:0003677">
    <property type="term" value="F:DNA binding"/>
    <property type="evidence" value="ECO:0007669"/>
    <property type="project" value="UniProtKB-KW"/>
</dbReference>
<accession>A0A5C6AND1</accession>
<protein>
    <submittedName>
        <fullName evidence="5">HTH-type transcriptional repressor YtrA</fullName>
    </submittedName>
</protein>
<dbReference type="InterPro" id="IPR036390">
    <property type="entry name" value="WH_DNA-bd_sf"/>
</dbReference>
<keyword evidence="2" id="KW-0238">DNA-binding</keyword>
<dbReference type="OrthoDB" id="9808770at2"/>
<dbReference type="SMART" id="SM00345">
    <property type="entry name" value="HTH_GNTR"/>
    <property type="match status" value="1"/>
</dbReference>
<reference evidence="5 6" key="1">
    <citation type="submission" date="2019-02" db="EMBL/GenBank/DDBJ databases">
        <title>Deep-cultivation of Planctomycetes and their phenomic and genomic characterization uncovers novel biology.</title>
        <authorList>
            <person name="Wiegand S."/>
            <person name="Jogler M."/>
            <person name="Boedeker C."/>
            <person name="Pinto D."/>
            <person name="Vollmers J."/>
            <person name="Rivas-Marin E."/>
            <person name="Kohn T."/>
            <person name="Peeters S.H."/>
            <person name="Heuer A."/>
            <person name="Rast P."/>
            <person name="Oberbeckmann S."/>
            <person name="Bunk B."/>
            <person name="Jeske O."/>
            <person name="Meyerdierks A."/>
            <person name="Storesund J.E."/>
            <person name="Kallscheuer N."/>
            <person name="Luecker S."/>
            <person name="Lage O.M."/>
            <person name="Pohl T."/>
            <person name="Merkel B.J."/>
            <person name="Hornburger P."/>
            <person name="Mueller R.-W."/>
            <person name="Bruemmer F."/>
            <person name="Labrenz M."/>
            <person name="Spormann A.M."/>
            <person name="Op Den Camp H."/>
            <person name="Overmann J."/>
            <person name="Amann R."/>
            <person name="Jetten M.S.M."/>
            <person name="Mascher T."/>
            <person name="Medema M.H."/>
            <person name="Devos D.P."/>
            <person name="Kaster A.-K."/>
            <person name="Ovreas L."/>
            <person name="Rohde M."/>
            <person name="Galperin M.Y."/>
            <person name="Jogler C."/>
        </authorList>
    </citation>
    <scope>NUCLEOTIDE SEQUENCE [LARGE SCALE GENOMIC DNA]</scope>
    <source>
        <strain evidence="5 6">Pla108</strain>
    </source>
</reference>
<dbReference type="CDD" id="cd07377">
    <property type="entry name" value="WHTH_GntR"/>
    <property type="match status" value="1"/>
</dbReference>
<dbReference type="PROSITE" id="PS50949">
    <property type="entry name" value="HTH_GNTR"/>
    <property type="match status" value="1"/>
</dbReference>
<comment type="caution">
    <text evidence="5">The sequence shown here is derived from an EMBL/GenBank/DDBJ whole genome shotgun (WGS) entry which is preliminary data.</text>
</comment>
<dbReference type="Gene3D" id="1.10.10.10">
    <property type="entry name" value="Winged helix-like DNA-binding domain superfamily/Winged helix DNA-binding domain"/>
    <property type="match status" value="1"/>
</dbReference>
<keyword evidence="6" id="KW-1185">Reference proteome</keyword>
<dbReference type="SUPFAM" id="SSF46785">
    <property type="entry name" value="Winged helix' DNA-binding domain"/>
    <property type="match status" value="1"/>
</dbReference>
<evidence type="ECO:0000256" key="2">
    <source>
        <dbReference type="ARBA" id="ARBA00023125"/>
    </source>
</evidence>
<evidence type="ECO:0000313" key="5">
    <source>
        <dbReference type="EMBL" id="TWU00522.1"/>
    </source>
</evidence>
<gene>
    <name evidence="5" type="primary">ytrA_1</name>
    <name evidence="5" type="ORF">Pla108_14740</name>
</gene>
<dbReference type="RefSeq" id="WP_146444184.1">
    <property type="nucleotide sequence ID" value="NZ_SJPR01000001.1"/>
</dbReference>
<dbReference type="AlphaFoldDB" id="A0A5C6AND1"/>
<evidence type="ECO:0000313" key="6">
    <source>
        <dbReference type="Proteomes" id="UP000317421"/>
    </source>
</evidence>